<feature type="compositionally biased region" description="Basic residues" evidence="2">
    <location>
        <begin position="464"/>
        <end position="502"/>
    </location>
</feature>
<dbReference type="InterPro" id="IPR036915">
    <property type="entry name" value="Cyclin-like_sf"/>
</dbReference>
<evidence type="ECO:0000313" key="4">
    <source>
        <dbReference type="Proteomes" id="UP000054843"/>
    </source>
</evidence>
<dbReference type="Proteomes" id="UP000054843">
    <property type="component" value="Unassembled WGS sequence"/>
</dbReference>
<name>A0A0V1M2A6_9BILA</name>
<protein>
    <submittedName>
        <fullName evidence="3">Cyclin-L2</fullName>
    </submittedName>
</protein>
<dbReference type="SUPFAM" id="SSF47954">
    <property type="entry name" value="Cyclin-like"/>
    <property type="match status" value="2"/>
</dbReference>
<evidence type="ECO:0000256" key="2">
    <source>
        <dbReference type="SAM" id="MobiDB-lite"/>
    </source>
</evidence>
<keyword evidence="4" id="KW-1185">Reference proteome</keyword>
<dbReference type="EMBL" id="JYDO01000287">
    <property type="protein sequence ID" value="KRZ65855.1"/>
    <property type="molecule type" value="Genomic_DNA"/>
</dbReference>
<sequence length="623" mass="72780">MLSWYLLAMSKQSAVAYDYTDKEVSAAYFNLPRLYSGVSITLENPILPAEILNNPPSLADGMDYETERAIRFCGCDLIQRASILLRLPQYVCMACIYLASKIEESPRRIRDVINVFHQLKQRPARSVRRGCEACPIVRTICMYISNAVCPHDVIGCTFNLCDHTYTRLVQTRAGGSYAPTHIDVEFWKFMIEVSRWHFDSDDSYAWLPQQKFELSTEVGCDLMCSIAISFKWHFVLQRVINALNLFCHGICKTFCRILPCALDHRYVYLKNEVIKAERRILKELGFCVHVKHPHKLIYVFLKALNTLDNLNFMNDSLRSDVFLRYAPETIACACVYMAARAYSIPMPLDKPWWRLFNASDREIYDICFRILGLYRQKYMDWAEAEEILDRLRQLREKKLAVANAVDATVVDEFKQKVDQQGGIAVFESKKTIKATTARRRRNTEEDEKYSSYSRRNGHGEKGGKCKSRRMHRRSRSRHSRSRSRSRSRHHRRHRSRHRRHRHWDAGFREKLSPRFFTVVTNEIATAEQMLQNKKGEKSKQYKVQYKTTTWKVALCRFRSYAHEVSPWNCSTVRLPLLYSSVYSNEPNLAFQHKRCLRSVDALCSVSNVHCGFHTLTYQQLAKG</sequence>
<dbReference type="GO" id="GO:0016538">
    <property type="term" value="F:cyclin-dependent protein serine/threonine kinase regulator activity"/>
    <property type="evidence" value="ECO:0007669"/>
    <property type="project" value="InterPro"/>
</dbReference>
<gene>
    <name evidence="3" type="primary">Ccnl2</name>
    <name evidence="3" type="ORF">T10_11939</name>
</gene>
<proteinExistence type="predicted"/>
<accession>A0A0V1M2A6</accession>
<reference evidence="3 4" key="1">
    <citation type="submission" date="2015-01" db="EMBL/GenBank/DDBJ databases">
        <title>Evolution of Trichinella species and genotypes.</title>
        <authorList>
            <person name="Korhonen P.K."/>
            <person name="Edoardo P."/>
            <person name="Giuseppe L.R."/>
            <person name="Gasser R.B."/>
        </authorList>
    </citation>
    <scope>NUCLEOTIDE SEQUENCE [LARGE SCALE GENOMIC DNA]</scope>
    <source>
        <strain evidence="3">ISS1980</strain>
    </source>
</reference>
<dbReference type="PANTHER" id="PTHR10026">
    <property type="entry name" value="CYCLIN"/>
    <property type="match status" value="1"/>
</dbReference>
<dbReference type="GO" id="GO:0006357">
    <property type="term" value="P:regulation of transcription by RNA polymerase II"/>
    <property type="evidence" value="ECO:0007669"/>
    <property type="project" value="InterPro"/>
</dbReference>
<dbReference type="InterPro" id="IPR043198">
    <property type="entry name" value="Cyclin/Ssn8"/>
</dbReference>
<evidence type="ECO:0000256" key="1">
    <source>
        <dbReference type="ARBA" id="ARBA00023127"/>
    </source>
</evidence>
<organism evidence="3 4">
    <name type="scientific">Trichinella papuae</name>
    <dbReference type="NCBI Taxonomy" id="268474"/>
    <lineage>
        <taxon>Eukaryota</taxon>
        <taxon>Metazoa</taxon>
        <taxon>Ecdysozoa</taxon>
        <taxon>Nematoda</taxon>
        <taxon>Enoplea</taxon>
        <taxon>Dorylaimia</taxon>
        <taxon>Trichinellida</taxon>
        <taxon>Trichinellidae</taxon>
        <taxon>Trichinella</taxon>
    </lineage>
</organism>
<dbReference type="CDD" id="cd20533">
    <property type="entry name" value="CYCLIN_CCNL_rpt2"/>
    <property type="match status" value="1"/>
</dbReference>
<comment type="caution">
    <text evidence="3">The sequence shown here is derived from an EMBL/GenBank/DDBJ whole genome shotgun (WGS) entry which is preliminary data.</text>
</comment>
<dbReference type="OrthoDB" id="10264655at2759"/>
<dbReference type="Gene3D" id="1.10.472.10">
    <property type="entry name" value="Cyclin-like"/>
    <property type="match status" value="4"/>
</dbReference>
<feature type="region of interest" description="Disordered" evidence="2">
    <location>
        <begin position="434"/>
        <end position="502"/>
    </location>
</feature>
<dbReference type="STRING" id="268474.A0A0V1M2A6"/>
<evidence type="ECO:0000313" key="3">
    <source>
        <dbReference type="EMBL" id="KRZ65855.1"/>
    </source>
</evidence>
<dbReference type="AlphaFoldDB" id="A0A0V1M2A6"/>
<keyword evidence="1" id="KW-0195">Cyclin</keyword>